<gene>
    <name evidence="4" type="primary">MTERF4</name>
    <name evidence="4" type="ORF">BLAG_LOCUS12888</name>
</gene>
<evidence type="ECO:0000256" key="1">
    <source>
        <dbReference type="ARBA" id="ARBA00007692"/>
    </source>
</evidence>
<accession>A0A8J9ZE79</accession>
<keyword evidence="5" id="KW-1185">Reference proteome</keyword>
<sequence>MILHYTCGKLLHETGVFLPGAYRLQLLCRTLHYGRCILPSMCSLQYCSAVKHRQVLCLEKPVTLLHGQRFSCQSIVGKDSSFLWTVCHKDGINWFSKCAKPLPSLLVPSALKHTGVTHEGKETQKEKGQDSQTTEDLVSSILSHIEEMKNIPQKIQDLQKRTLFWVSCLLEIGCTQKQVFHFVTTNSHLLASPEDKVKGVFGIFLYLDISKNKVMDLLSTCPDVLKEQPNDLKRKVQNLQKYVASVENVAKLILKCPTVLTLPLLKVRSVVGVLKENCTFKTAQVQTILTTTPVVLLETPENAELLFQYAFFAMGSTREDMVKAFLFRHKWEHIRSRHMFLERRGMYEPPDKTGKTKNPNPHLRDILATTTKDFLTQVAFASYEEYATFVSLLEQEEETDVDTSDMSSSDDDSEDTEENTEDETDEDTDEDTDDETDETTKR</sequence>
<evidence type="ECO:0000256" key="3">
    <source>
        <dbReference type="SAM" id="MobiDB-lite"/>
    </source>
</evidence>
<dbReference type="GO" id="GO:0003676">
    <property type="term" value="F:nucleic acid binding"/>
    <property type="evidence" value="ECO:0007669"/>
    <property type="project" value="InterPro"/>
</dbReference>
<proteinExistence type="inferred from homology"/>
<evidence type="ECO:0000313" key="4">
    <source>
        <dbReference type="EMBL" id="CAH1252961.1"/>
    </source>
</evidence>
<dbReference type="Gene3D" id="1.25.70.10">
    <property type="entry name" value="Transcription termination factor 3, mitochondrial"/>
    <property type="match status" value="1"/>
</dbReference>
<evidence type="ECO:0000313" key="5">
    <source>
        <dbReference type="Proteomes" id="UP000838412"/>
    </source>
</evidence>
<comment type="similarity">
    <text evidence="1">Belongs to the mTERF family.</text>
</comment>
<dbReference type="AlphaFoldDB" id="A0A8J9ZE79"/>
<dbReference type="OrthoDB" id="9991972at2759"/>
<protein>
    <submittedName>
        <fullName evidence="4">mTERF4 protein</fullName>
    </submittedName>
</protein>
<name>A0A8J9ZE79_BRALA</name>
<feature type="region of interest" description="Disordered" evidence="3">
    <location>
        <begin position="394"/>
        <end position="442"/>
    </location>
</feature>
<dbReference type="InterPro" id="IPR003690">
    <property type="entry name" value="MTERF"/>
</dbReference>
<dbReference type="Proteomes" id="UP000838412">
    <property type="component" value="Chromosome 2"/>
</dbReference>
<organism evidence="4 5">
    <name type="scientific">Branchiostoma lanceolatum</name>
    <name type="common">Common lancelet</name>
    <name type="synonym">Amphioxus lanceolatum</name>
    <dbReference type="NCBI Taxonomy" id="7740"/>
    <lineage>
        <taxon>Eukaryota</taxon>
        <taxon>Metazoa</taxon>
        <taxon>Chordata</taxon>
        <taxon>Cephalochordata</taxon>
        <taxon>Leptocardii</taxon>
        <taxon>Amphioxiformes</taxon>
        <taxon>Branchiostomatidae</taxon>
        <taxon>Branchiostoma</taxon>
    </lineage>
</organism>
<dbReference type="Pfam" id="PF02536">
    <property type="entry name" value="mTERF"/>
    <property type="match status" value="1"/>
</dbReference>
<evidence type="ECO:0000256" key="2">
    <source>
        <dbReference type="ARBA" id="ARBA00022946"/>
    </source>
</evidence>
<dbReference type="InterPro" id="IPR038538">
    <property type="entry name" value="MTERF_sf"/>
</dbReference>
<keyword evidence="2" id="KW-0809">Transit peptide</keyword>
<reference evidence="4" key="1">
    <citation type="submission" date="2022-01" db="EMBL/GenBank/DDBJ databases">
        <authorList>
            <person name="Braso-Vives M."/>
        </authorList>
    </citation>
    <scope>NUCLEOTIDE SEQUENCE</scope>
</reference>
<dbReference type="EMBL" id="OV696687">
    <property type="protein sequence ID" value="CAH1252961.1"/>
    <property type="molecule type" value="Genomic_DNA"/>
</dbReference>